<dbReference type="PANTHER" id="PTHR33443:SF30">
    <property type="entry name" value="SARCOSINE DEHYDROGENASE-2C PROTEIN"/>
    <property type="match status" value="1"/>
</dbReference>
<dbReference type="InterPro" id="IPR053234">
    <property type="entry name" value="RPM1_Interactor"/>
</dbReference>
<reference evidence="1" key="1">
    <citation type="journal article" date="2021" name="J. Hered.">
        <title>Genome Assembly of Salicaceae Populus deltoides (Eastern Cottonwood) I-69 Based on Nanopore Sequencing and Hi-C Technologies.</title>
        <authorList>
            <person name="Bai S."/>
            <person name="Wu H."/>
            <person name="Zhang J."/>
            <person name="Pan Z."/>
            <person name="Zhao W."/>
            <person name="Li Z."/>
            <person name="Tong C."/>
        </authorList>
    </citation>
    <scope>NUCLEOTIDE SEQUENCE</scope>
    <source>
        <tissue evidence="1">Leaf</tissue>
    </source>
</reference>
<organism evidence="1 2">
    <name type="scientific">Populus deltoides</name>
    <name type="common">Eastern poplar</name>
    <name type="synonym">Eastern cottonwood</name>
    <dbReference type="NCBI Taxonomy" id="3696"/>
    <lineage>
        <taxon>Eukaryota</taxon>
        <taxon>Viridiplantae</taxon>
        <taxon>Streptophyta</taxon>
        <taxon>Embryophyta</taxon>
        <taxon>Tracheophyta</taxon>
        <taxon>Spermatophyta</taxon>
        <taxon>Magnoliopsida</taxon>
        <taxon>eudicotyledons</taxon>
        <taxon>Gunneridae</taxon>
        <taxon>Pentapetalae</taxon>
        <taxon>rosids</taxon>
        <taxon>fabids</taxon>
        <taxon>Malpighiales</taxon>
        <taxon>Salicaceae</taxon>
        <taxon>Saliceae</taxon>
        <taxon>Populus</taxon>
    </lineage>
</organism>
<name>A0A8T2XHN7_POPDE</name>
<accession>A0A8T2XHN7</accession>
<keyword evidence="2" id="KW-1185">Reference proteome</keyword>
<proteinExistence type="predicted"/>
<gene>
    <name evidence="1" type="ORF">H0E87_021755</name>
</gene>
<sequence length="296" mass="33245">MAIVAIKKGGGNVTITKISSIENYEFIYDPIVRQGFVLIVFRTNICKRAGLKFQQQIFPQPNKNSYGSLPSGPFAVGNVCSPGKATVCFGIQVFEIRVYSVFYLLRVINIITSVVREGKDTVMEVKEEEGTIKTAVIEVESSPSPNGTPIRHIVCLNKTNMENLRKLEETEDCFILDFDPSEIDTSISRFSTLSVYSFSDDDGDGDGGELSVVAEKGQVACRDYPHSRHLCIKFPFDKTPHESYCELCYCYVCDCAAPCKDWQDSESAHCNASEKIGDWKEQRWLKRKEEIKLPNS</sequence>
<comment type="caution">
    <text evidence="1">The sequence shown here is derived from an EMBL/GenBank/DDBJ whole genome shotgun (WGS) entry which is preliminary data.</text>
</comment>
<dbReference type="AlphaFoldDB" id="A0A8T2XHN7"/>
<dbReference type="PANTHER" id="PTHR33443">
    <property type="entry name" value="ZGC:112980"/>
    <property type="match status" value="1"/>
</dbReference>
<evidence type="ECO:0000313" key="1">
    <source>
        <dbReference type="EMBL" id="KAH8492302.1"/>
    </source>
</evidence>
<dbReference type="EMBL" id="JACEGQ020000012">
    <property type="protein sequence ID" value="KAH8492302.1"/>
    <property type="molecule type" value="Genomic_DNA"/>
</dbReference>
<evidence type="ECO:0000313" key="2">
    <source>
        <dbReference type="Proteomes" id="UP000807159"/>
    </source>
</evidence>
<protein>
    <submittedName>
        <fullName evidence="1">Uncharacterized protein</fullName>
    </submittedName>
</protein>
<dbReference type="Proteomes" id="UP000807159">
    <property type="component" value="Chromosome 12"/>
</dbReference>